<dbReference type="GO" id="GO:0070043">
    <property type="term" value="F:rRNA (guanine-N7-)-methyltransferase activity"/>
    <property type="evidence" value="ECO:0007669"/>
    <property type="project" value="UniProtKB-UniRule"/>
</dbReference>
<keyword evidence="3 6" id="KW-0489">Methyltransferase</keyword>
<evidence type="ECO:0000256" key="1">
    <source>
        <dbReference type="ARBA" id="ARBA00022490"/>
    </source>
</evidence>
<dbReference type="STRING" id="311180.SAMN04488050_10762"/>
<gene>
    <name evidence="6" type="primary">rsmG</name>
    <name evidence="7" type="ORF">SAMN04488050_10762</name>
</gene>
<feature type="binding site" evidence="6">
    <location>
        <position position="71"/>
    </location>
    <ligand>
        <name>S-adenosyl-L-methionine</name>
        <dbReference type="ChEBI" id="CHEBI:59789"/>
    </ligand>
</feature>
<comment type="function">
    <text evidence="6">Specifically methylates the N7 position of guanine in position 527 of 16S rRNA.</text>
</comment>
<dbReference type="GO" id="GO:0005829">
    <property type="term" value="C:cytosol"/>
    <property type="evidence" value="ECO:0007669"/>
    <property type="project" value="TreeGrafter"/>
</dbReference>
<dbReference type="HAMAP" id="MF_00074">
    <property type="entry name" value="16SrRNA_methyltr_G"/>
    <property type="match status" value="1"/>
</dbReference>
<comment type="subcellular location">
    <subcellularLocation>
        <location evidence="6">Cytoplasm</location>
    </subcellularLocation>
</comment>
<feature type="binding site" evidence="6">
    <location>
        <begin position="125"/>
        <end position="126"/>
    </location>
    <ligand>
        <name>S-adenosyl-L-methionine</name>
        <dbReference type="ChEBI" id="CHEBI:59789"/>
    </ligand>
</feature>
<dbReference type="RefSeq" id="WP_092425666.1">
    <property type="nucleotide sequence ID" value="NZ_FNCL01000007.1"/>
</dbReference>
<evidence type="ECO:0000313" key="7">
    <source>
        <dbReference type="EMBL" id="SFS95303.1"/>
    </source>
</evidence>
<dbReference type="OrthoDB" id="9808773at2"/>
<accession>A0A1I6U1F4</accession>
<evidence type="ECO:0000256" key="5">
    <source>
        <dbReference type="ARBA" id="ARBA00022691"/>
    </source>
</evidence>
<keyword evidence="2 6" id="KW-0698">rRNA processing</keyword>
<reference evidence="8" key="1">
    <citation type="submission" date="2016-10" db="EMBL/GenBank/DDBJ databases">
        <authorList>
            <person name="Varghese N."/>
            <person name="Submissions S."/>
        </authorList>
    </citation>
    <scope>NUCLEOTIDE SEQUENCE [LARGE SCALE GENOMIC DNA]</scope>
    <source>
        <strain evidence="8">DSM 26894</strain>
    </source>
</reference>
<organism evidence="7 8">
    <name type="scientific">Alloyangia pacifica</name>
    <dbReference type="NCBI Taxonomy" id="311180"/>
    <lineage>
        <taxon>Bacteria</taxon>
        <taxon>Pseudomonadati</taxon>
        <taxon>Pseudomonadota</taxon>
        <taxon>Alphaproteobacteria</taxon>
        <taxon>Rhodobacterales</taxon>
        <taxon>Roseobacteraceae</taxon>
        <taxon>Alloyangia</taxon>
    </lineage>
</organism>
<protein>
    <recommendedName>
        <fullName evidence="6">Ribosomal RNA small subunit methyltransferase G</fullName>
        <ecNumber evidence="6">2.1.1.170</ecNumber>
    </recommendedName>
    <alternativeName>
        <fullName evidence="6">16S rRNA 7-methylguanosine methyltransferase</fullName>
        <shortName evidence="6">16S rRNA m7G methyltransferase</shortName>
    </alternativeName>
</protein>
<dbReference type="PIRSF" id="PIRSF003078">
    <property type="entry name" value="GidB"/>
    <property type="match status" value="1"/>
</dbReference>
<evidence type="ECO:0000256" key="2">
    <source>
        <dbReference type="ARBA" id="ARBA00022552"/>
    </source>
</evidence>
<dbReference type="Proteomes" id="UP000199392">
    <property type="component" value="Unassembled WGS sequence"/>
</dbReference>
<keyword evidence="8" id="KW-1185">Reference proteome</keyword>
<dbReference type="PANTHER" id="PTHR31760">
    <property type="entry name" value="S-ADENOSYL-L-METHIONINE-DEPENDENT METHYLTRANSFERASES SUPERFAMILY PROTEIN"/>
    <property type="match status" value="1"/>
</dbReference>
<dbReference type="InterPro" id="IPR003682">
    <property type="entry name" value="rRNA_ssu_MeTfrase_G"/>
</dbReference>
<comment type="caution">
    <text evidence="6">Lacks conserved residue(s) required for the propagation of feature annotation.</text>
</comment>
<evidence type="ECO:0000256" key="3">
    <source>
        <dbReference type="ARBA" id="ARBA00022603"/>
    </source>
</evidence>
<dbReference type="Pfam" id="PF02527">
    <property type="entry name" value="GidB"/>
    <property type="match status" value="1"/>
</dbReference>
<keyword evidence="1 6" id="KW-0963">Cytoplasm</keyword>
<dbReference type="InterPro" id="IPR029063">
    <property type="entry name" value="SAM-dependent_MTases_sf"/>
</dbReference>
<dbReference type="AlphaFoldDB" id="A0A1I6U1F4"/>
<dbReference type="NCBIfam" id="TIGR00138">
    <property type="entry name" value="rsmG_gidB"/>
    <property type="match status" value="1"/>
</dbReference>
<dbReference type="EMBL" id="FOZW01000007">
    <property type="protein sequence ID" value="SFS95303.1"/>
    <property type="molecule type" value="Genomic_DNA"/>
</dbReference>
<feature type="binding site" evidence="6">
    <location>
        <position position="139"/>
    </location>
    <ligand>
        <name>S-adenosyl-L-methionine</name>
        <dbReference type="ChEBI" id="CHEBI:59789"/>
    </ligand>
</feature>
<sequence>MSDLDLGGGLSVSRETWDRLEHYTDLLKKWNPRINLVSPTTLAEAWTRHIVDSAQIWGIPQTYPQHWADLGAGGGFPGLVVAILRDEFTPEMKVTLVESDQRKCAFLRTVLRETGVEANVEARRIEEIPPLGADLLSARALASLDKLLGFAERHLCENGTALFPKGAQAEKEIADARKMWQFDLVRHTSLTDPQAVVLQIGALTHV</sequence>
<name>A0A1I6U1F4_9RHOB</name>
<dbReference type="PANTHER" id="PTHR31760:SF0">
    <property type="entry name" value="S-ADENOSYL-L-METHIONINE-DEPENDENT METHYLTRANSFERASES SUPERFAMILY PROTEIN"/>
    <property type="match status" value="1"/>
</dbReference>
<evidence type="ECO:0000313" key="8">
    <source>
        <dbReference type="Proteomes" id="UP000199392"/>
    </source>
</evidence>
<dbReference type="SUPFAM" id="SSF53335">
    <property type="entry name" value="S-adenosyl-L-methionine-dependent methyltransferases"/>
    <property type="match status" value="1"/>
</dbReference>
<dbReference type="Gene3D" id="3.40.50.150">
    <property type="entry name" value="Vaccinia Virus protein VP39"/>
    <property type="match status" value="1"/>
</dbReference>
<comment type="catalytic activity">
    <reaction evidence="6">
        <text>guanosine(527) in 16S rRNA + S-adenosyl-L-methionine = N(7)-methylguanosine(527) in 16S rRNA + S-adenosyl-L-homocysteine</text>
        <dbReference type="Rhea" id="RHEA:42732"/>
        <dbReference type="Rhea" id="RHEA-COMP:10209"/>
        <dbReference type="Rhea" id="RHEA-COMP:10210"/>
        <dbReference type="ChEBI" id="CHEBI:57856"/>
        <dbReference type="ChEBI" id="CHEBI:59789"/>
        <dbReference type="ChEBI" id="CHEBI:74269"/>
        <dbReference type="ChEBI" id="CHEBI:74480"/>
        <dbReference type="EC" id="2.1.1.170"/>
    </reaction>
</comment>
<keyword evidence="4 6" id="KW-0808">Transferase</keyword>
<keyword evidence="5 6" id="KW-0949">S-adenosyl-L-methionine</keyword>
<proteinExistence type="inferred from homology"/>
<evidence type="ECO:0000256" key="6">
    <source>
        <dbReference type="HAMAP-Rule" id="MF_00074"/>
    </source>
</evidence>
<dbReference type="EC" id="2.1.1.170" evidence="6"/>
<feature type="binding site" evidence="6">
    <location>
        <position position="76"/>
    </location>
    <ligand>
        <name>S-adenosyl-L-methionine</name>
        <dbReference type="ChEBI" id="CHEBI:59789"/>
    </ligand>
</feature>
<comment type="similarity">
    <text evidence="6">Belongs to the methyltransferase superfamily. RNA methyltransferase RsmG family.</text>
</comment>
<evidence type="ECO:0000256" key="4">
    <source>
        <dbReference type="ARBA" id="ARBA00022679"/>
    </source>
</evidence>